<dbReference type="EMBL" id="PKPP01003526">
    <property type="protein sequence ID" value="PWA68991.1"/>
    <property type="molecule type" value="Genomic_DNA"/>
</dbReference>
<organism evidence="2 3">
    <name type="scientific">Artemisia annua</name>
    <name type="common">Sweet wormwood</name>
    <dbReference type="NCBI Taxonomy" id="35608"/>
    <lineage>
        <taxon>Eukaryota</taxon>
        <taxon>Viridiplantae</taxon>
        <taxon>Streptophyta</taxon>
        <taxon>Embryophyta</taxon>
        <taxon>Tracheophyta</taxon>
        <taxon>Spermatophyta</taxon>
        <taxon>Magnoliopsida</taxon>
        <taxon>eudicotyledons</taxon>
        <taxon>Gunneridae</taxon>
        <taxon>Pentapetalae</taxon>
        <taxon>asterids</taxon>
        <taxon>campanulids</taxon>
        <taxon>Asterales</taxon>
        <taxon>Asteraceae</taxon>
        <taxon>Asteroideae</taxon>
        <taxon>Anthemideae</taxon>
        <taxon>Artemisiinae</taxon>
        <taxon>Artemisia</taxon>
    </lineage>
</organism>
<evidence type="ECO:0000313" key="3">
    <source>
        <dbReference type="Proteomes" id="UP000245207"/>
    </source>
</evidence>
<evidence type="ECO:0000256" key="1">
    <source>
        <dbReference type="SAM" id="MobiDB-lite"/>
    </source>
</evidence>
<comment type="caution">
    <text evidence="2">The sequence shown here is derived from an EMBL/GenBank/DDBJ whole genome shotgun (WGS) entry which is preliminary data.</text>
</comment>
<proteinExistence type="predicted"/>
<dbReference type="AlphaFoldDB" id="A0A2U1N662"/>
<feature type="region of interest" description="Disordered" evidence="1">
    <location>
        <begin position="65"/>
        <end position="124"/>
    </location>
</feature>
<dbReference type="Proteomes" id="UP000245207">
    <property type="component" value="Unassembled WGS sequence"/>
</dbReference>
<accession>A0A2U1N662</accession>
<keyword evidence="3" id="KW-1185">Reference proteome</keyword>
<feature type="compositionally biased region" description="Polar residues" evidence="1">
    <location>
        <begin position="65"/>
        <end position="82"/>
    </location>
</feature>
<dbReference type="OrthoDB" id="1915076at2759"/>
<sequence length="293" mass="33921">MSWMGHFQVNVDENEIYDQHNYICNGESVFETDKVFSSREELLDWVRKTGFSLGYVIVIKTSKSNETTPSKTSVGDPTTQKTTRGRPSCKKTHFEPPLQAQEPLRPTRSSIPKPPKPSNSSFPKQATHAYINQFPKMFHAFTDRLEMHRQQYVTMFGIDGCDRVQNRLDFFNIDEPAPIDNWMSMPEIGILIASHFNLILHTITNSGSQTYLPLRSSPPPWYQHTFISLGFVNNGHYVNILLKKGYPVPTVTQHWFYFKSECATAWITPYMERINNYTQLLNLNRTFQNVNID</sequence>
<evidence type="ECO:0000313" key="2">
    <source>
        <dbReference type="EMBL" id="PWA68991.1"/>
    </source>
</evidence>
<protein>
    <submittedName>
        <fullName evidence="2">Uncharacterized protein</fullName>
    </submittedName>
</protein>
<gene>
    <name evidence="2" type="ORF">CTI12_AA302090</name>
</gene>
<reference evidence="2 3" key="1">
    <citation type="journal article" date="2018" name="Mol. Plant">
        <title>The genome of Artemisia annua provides insight into the evolution of Asteraceae family and artemisinin biosynthesis.</title>
        <authorList>
            <person name="Shen Q."/>
            <person name="Zhang L."/>
            <person name="Liao Z."/>
            <person name="Wang S."/>
            <person name="Yan T."/>
            <person name="Shi P."/>
            <person name="Liu M."/>
            <person name="Fu X."/>
            <person name="Pan Q."/>
            <person name="Wang Y."/>
            <person name="Lv Z."/>
            <person name="Lu X."/>
            <person name="Zhang F."/>
            <person name="Jiang W."/>
            <person name="Ma Y."/>
            <person name="Chen M."/>
            <person name="Hao X."/>
            <person name="Li L."/>
            <person name="Tang Y."/>
            <person name="Lv G."/>
            <person name="Zhou Y."/>
            <person name="Sun X."/>
            <person name="Brodelius P.E."/>
            <person name="Rose J.K.C."/>
            <person name="Tang K."/>
        </authorList>
    </citation>
    <scope>NUCLEOTIDE SEQUENCE [LARGE SCALE GENOMIC DNA]</scope>
    <source>
        <strain evidence="3">cv. Huhao1</strain>
        <tissue evidence="2">Leaf</tissue>
    </source>
</reference>
<name>A0A2U1N662_ARTAN</name>